<sequence>MGRPKLTPDSLFKKWAAEYNWLEWRAHGIDGIQFRCRVCARNPLLERGQLQKTEEARLEKLEAKRDLVKCAFWLAQEEVAIAKFPSLLKMITSLSKSTVDATYHSSAHSAWSFLESADVELLHRDVEVLKSSQCHCIILDSTSEDVEWLAVLARCFDTTDCRDVKVVFWDLLHVSDTKSHTIVDAVLELYDRDSVDIRSCVGWASDGCSAMVKASKVFSERAGIDIVFLHCLAHRLDLCLSSDVWKSSSFCKDVERALRISYCLFNRSPKRREELLGLRRQFAKVLVPGPLMEIRWTSKLRCLEAFVAGGQALSAYILQLNPGRELSTDENHVVDMLERSEDLNALLSVLRVLGKLTVQLQSRTIDVFAASQKINSAVRDLRALPGLSEEITPLRDDLVDSLSSRIPPTEFSWMGLLELNVEFPKAVVIAKLNSLKEKLPHVASRLDEETFYRDYQEVRGQYQDLVTAGADARTISLTDLSKDKAEAERAFSVVARLRTKFRRRLHAHLPSLTRIAFSKNVQKIDDALLNSILLNWDRRLRRRNRKSGIRRGPYKRNRQAEVVLGADNSEENASGSVSDDAASSSSEDEEVGRGAASRRQRRAKRVAEGALKKYFEAEDSDSEEIDY</sequence>
<feature type="region of interest" description="Disordered" evidence="1">
    <location>
        <begin position="547"/>
        <end position="605"/>
    </location>
</feature>
<evidence type="ECO:0000313" key="2">
    <source>
        <dbReference type="EMBL" id="KAF4679696.1"/>
    </source>
</evidence>
<gene>
    <name evidence="2" type="ORF">FOZ60_014745</name>
</gene>
<evidence type="ECO:0008006" key="4">
    <source>
        <dbReference type="Google" id="ProtNLM"/>
    </source>
</evidence>
<dbReference type="EMBL" id="JABANP010000701">
    <property type="protein sequence ID" value="KAF4679696.1"/>
    <property type="molecule type" value="Genomic_DNA"/>
</dbReference>
<evidence type="ECO:0000313" key="3">
    <source>
        <dbReference type="Proteomes" id="UP000541610"/>
    </source>
</evidence>
<proteinExistence type="predicted"/>
<organism evidence="2 3">
    <name type="scientific">Perkinsus olseni</name>
    <name type="common">Perkinsus atlanticus</name>
    <dbReference type="NCBI Taxonomy" id="32597"/>
    <lineage>
        <taxon>Eukaryota</taxon>
        <taxon>Sar</taxon>
        <taxon>Alveolata</taxon>
        <taxon>Perkinsozoa</taxon>
        <taxon>Perkinsea</taxon>
        <taxon>Perkinsida</taxon>
        <taxon>Perkinsidae</taxon>
        <taxon>Perkinsus</taxon>
    </lineage>
</organism>
<accession>A0A7J6N7E2</accession>
<reference evidence="2 3" key="1">
    <citation type="submission" date="2020-04" db="EMBL/GenBank/DDBJ databases">
        <title>Perkinsus olseni comparative genomics.</title>
        <authorList>
            <person name="Bogema D.R."/>
        </authorList>
    </citation>
    <scope>NUCLEOTIDE SEQUENCE [LARGE SCALE GENOMIC DNA]</scope>
    <source>
        <strain evidence="2">00978-12</strain>
    </source>
</reference>
<dbReference type="AlphaFoldDB" id="A0A7J6N7E2"/>
<dbReference type="Proteomes" id="UP000541610">
    <property type="component" value="Unassembled WGS sequence"/>
</dbReference>
<feature type="compositionally biased region" description="Basic residues" evidence="1">
    <location>
        <begin position="547"/>
        <end position="557"/>
    </location>
</feature>
<dbReference type="SUPFAM" id="SSF53098">
    <property type="entry name" value="Ribonuclease H-like"/>
    <property type="match status" value="1"/>
</dbReference>
<protein>
    <recommendedName>
        <fullName evidence="4">Zinc finger protein 862</fullName>
    </recommendedName>
</protein>
<dbReference type="PANTHER" id="PTHR46880:SF5">
    <property type="entry name" value="DUF4371 DOMAIN-CONTAINING PROTEIN"/>
    <property type="match status" value="1"/>
</dbReference>
<dbReference type="InterPro" id="IPR012337">
    <property type="entry name" value="RNaseH-like_sf"/>
</dbReference>
<name>A0A7J6N7E2_PEROL</name>
<comment type="caution">
    <text evidence="2">The sequence shown here is derived from an EMBL/GenBank/DDBJ whole genome shotgun (WGS) entry which is preliminary data.</text>
</comment>
<feature type="compositionally biased region" description="Low complexity" evidence="1">
    <location>
        <begin position="573"/>
        <end position="585"/>
    </location>
</feature>
<dbReference type="PANTHER" id="PTHR46880">
    <property type="entry name" value="RAS-ASSOCIATING DOMAIN-CONTAINING PROTEIN"/>
    <property type="match status" value="1"/>
</dbReference>
<evidence type="ECO:0000256" key="1">
    <source>
        <dbReference type="SAM" id="MobiDB-lite"/>
    </source>
</evidence>
<dbReference type="OrthoDB" id="6581820at2759"/>